<evidence type="ECO:0000313" key="3">
    <source>
        <dbReference type="Proteomes" id="UP000199385"/>
    </source>
</evidence>
<proteinExistence type="predicted"/>
<organism evidence="2 3">
    <name type="scientific">Micromonospora auratinigra</name>
    <dbReference type="NCBI Taxonomy" id="261654"/>
    <lineage>
        <taxon>Bacteria</taxon>
        <taxon>Bacillati</taxon>
        <taxon>Actinomycetota</taxon>
        <taxon>Actinomycetes</taxon>
        <taxon>Micromonosporales</taxon>
        <taxon>Micromonosporaceae</taxon>
        <taxon>Micromonospora</taxon>
    </lineage>
</organism>
<name>A0A1A9A818_9ACTN</name>
<evidence type="ECO:0000313" key="2">
    <source>
        <dbReference type="EMBL" id="SBT52626.1"/>
    </source>
</evidence>
<dbReference type="STRING" id="261654.GA0070611_5713"/>
<protein>
    <submittedName>
        <fullName evidence="2">Uncharacterized protein</fullName>
    </submittedName>
</protein>
<evidence type="ECO:0000256" key="1">
    <source>
        <dbReference type="SAM" id="MobiDB-lite"/>
    </source>
</evidence>
<accession>A0A1A9A818</accession>
<sequence>MSRSRGTKGAARQPVPASAEVSRADAQIPTCAPAGLPATARVLFAVVAGDGTLVRGLGATSATRLATGMYQVVFDQDVTGAGYLGTVGYAHSGGVAPQGTIGVTPRTGIPNAVFVETYAAGGHADRPFHLAVLA</sequence>
<dbReference type="RefSeq" id="WP_091671204.1">
    <property type="nucleotide sequence ID" value="NZ_LT594323.1"/>
</dbReference>
<dbReference type="AlphaFoldDB" id="A0A1A9A818"/>
<dbReference type="OrthoDB" id="4293577at2"/>
<keyword evidence="3" id="KW-1185">Reference proteome</keyword>
<dbReference type="Proteomes" id="UP000199385">
    <property type="component" value="Chromosome I"/>
</dbReference>
<dbReference type="PATRIC" id="fig|261654.4.peg.5786"/>
<dbReference type="EMBL" id="LT594323">
    <property type="protein sequence ID" value="SBT52626.1"/>
    <property type="molecule type" value="Genomic_DNA"/>
</dbReference>
<gene>
    <name evidence="2" type="ORF">GA0070611_5713</name>
</gene>
<feature type="region of interest" description="Disordered" evidence="1">
    <location>
        <begin position="1"/>
        <end position="24"/>
    </location>
</feature>
<reference evidence="3" key="1">
    <citation type="submission" date="2016-06" db="EMBL/GenBank/DDBJ databases">
        <authorList>
            <person name="Varghese N."/>
            <person name="Submissions Spin"/>
        </authorList>
    </citation>
    <scope>NUCLEOTIDE SEQUENCE [LARGE SCALE GENOMIC DNA]</scope>
    <source>
        <strain evidence="3">DSM 44815</strain>
    </source>
</reference>